<feature type="domain" description="Palmitoyltransferase DHHC" evidence="8">
    <location>
        <begin position="105"/>
        <end position="243"/>
    </location>
</feature>
<feature type="transmembrane region" description="Helical" evidence="7">
    <location>
        <begin position="64"/>
        <end position="83"/>
    </location>
</feature>
<dbReference type="AlphaFoldDB" id="A0A811LSV5"/>
<protein>
    <recommendedName>
        <fullName evidence="7">Palmitoyltransferase</fullName>
        <ecNumber evidence="7">2.3.1.225</ecNumber>
    </recommendedName>
</protein>
<evidence type="ECO:0000256" key="5">
    <source>
        <dbReference type="ARBA" id="ARBA00023136"/>
    </source>
</evidence>
<dbReference type="EMBL" id="CAJFDH010000006">
    <property type="protein sequence ID" value="CAD5230163.1"/>
    <property type="molecule type" value="Genomic_DNA"/>
</dbReference>
<dbReference type="InterPro" id="IPR039859">
    <property type="entry name" value="PFA4/ZDH16/20/ERF2-like"/>
</dbReference>
<dbReference type="EMBL" id="CAJFCW020000006">
    <property type="protein sequence ID" value="CAG9127552.1"/>
    <property type="molecule type" value="Genomic_DNA"/>
</dbReference>
<comment type="domain">
    <text evidence="7">The DHHC domain is required for palmitoyltransferase activity.</text>
</comment>
<proteinExistence type="inferred from homology"/>
<dbReference type="EC" id="2.3.1.225" evidence="7"/>
<comment type="subcellular location">
    <subcellularLocation>
        <location evidence="1">Membrane</location>
        <topology evidence="1">Multi-pass membrane protein</topology>
    </subcellularLocation>
</comment>
<sequence length="300" mass="34692">MDLGRAERMKTVQQVIKDTKKHVRKLQTQDIISIVCITTILPIGYLIQVNYILSFWFELFSDQWFFRVVPLTLIAFNAYLNIIQMVRVGPNGLDNELPTVQKPGFRFCHQCQLNSPMRAYHCPTCDICILRRDHHCSFGAVCVGHFNQRYFVAAVVNLWIVLAVCATWNFSFTADVVSHVKSVPSIWQIMIPHLALMMGYLTFYQFLTVFFFVSTVTALMFVSYLIAAQLFCIYRGQTRMEYLLNIYAYNLGFWENMNQCLGKHWLLAMVSPIFPSPLPSDGISFKCFDSDDISKSTKYL</sequence>
<accession>A0A811LSV5</accession>
<dbReference type="Proteomes" id="UP000783686">
    <property type="component" value="Unassembled WGS sequence"/>
</dbReference>
<comment type="similarity">
    <text evidence="7">Belongs to the DHHC palmitoyltransferase family.</text>
</comment>
<gene>
    <name evidence="9" type="ORF">BOKJ2_LOCUS13998</name>
</gene>
<reference evidence="9" key="1">
    <citation type="submission" date="2020-09" db="EMBL/GenBank/DDBJ databases">
        <authorList>
            <person name="Kikuchi T."/>
        </authorList>
    </citation>
    <scope>NUCLEOTIDE SEQUENCE</scope>
    <source>
        <strain evidence="9">SH1</strain>
    </source>
</reference>
<keyword evidence="3 7" id="KW-0812">Transmembrane</keyword>
<feature type="transmembrane region" description="Helical" evidence="7">
    <location>
        <begin position="31"/>
        <end position="52"/>
    </location>
</feature>
<comment type="catalytic activity">
    <reaction evidence="7">
        <text>L-cysteinyl-[protein] + hexadecanoyl-CoA = S-hexadecanoyl-L-cysteinyl-[protein] + CoA</text>
        <dbReference type="Rhea" id="RHEA:36683"/>
        <dbReference type="Rhea" id="RHEA-COMP:10131"/>
        <dbReference type="Rhea" id="RHEA-COMP:11032"/>
        <dbReference type="ChEBI" id="CHEBI:29950"/>
        <dbReference type="ChEBI" id="CHEBI:57287"/>
        <dbReference type="ChEBI" id="CHEBI:57379"/>
        <dbReference type="ChEBI" id="CHEBI:74151"/>
        <dbReference type="EC" id="2.3.1.225"/>
    </reaction>
</comment>
<dbReference type="PANTHER" id="PTHR12246">
    <property type="entry name" value="PALMITOYLTRANSFERASE ZDHHC16"/>
    <property type="match status" value="1"/>
</dbReference>
<evidence type="ECO:0000256" key="4">
    <source>
        <dbReference type="ARBA" id="ARBA00022989"/>
    </source>
</evidence>
<evidence type="ECO:0000256" key="3">
    <source>
        <dbReference type="ARBA" id="ARBA00022692"/>
    </source>
</evidence>
<evidence type="ECO:0000256" key="2">
    <source>
        <dbReference type="ARBA" id="ARBA00022679"/>
    </source>
</evidence>
<evidence type="ECO:0000313" key="9">
    <source>
        <dbReference type="EMBL" id="CAD5230163.1"/>
    </source>
</evidence>
<keyword evidence="10" id="KW-1185">Reference proteome</keyword>
<keyword evidence="4 7" id="KW-1133">Transmembrane helix</keyword>
<keyword evidence="2 7" id="KW-0808">Transferase</keyword>
<organism evidence="9 10">
    <name type="scientific">Bursaphelenchus okinawaensis</name>
    <dbReference type="NCBI Taxonomy" id="465554"/>
    <lineage>
        <taxon>Eukaryota</taxon>
        <taxon>Metazoa</taxon>
        <taxon>Ecdysozoa</taxon>
        <taxon>Nematoda</taxon>
        <taxon>Chromadorea</taxon>
        <taxon>Rhabditida</taxon>
        <taxon>Tylenchina</taxon>
        <taxon>Tylenchomorpha</taxon>
        <taxon>Aphelenchoidea</taxon>
        <taxon>Aphelenchoididae</taxon>
        <taxon>Bursaphelenchus</taxon>
    </lineage>
</organism>
<evidence type="ECO:0000256" key="6">
    <source>
        <dbReference type="ARBA" id="ARBA00023315"/>
    </source>
</evidence>
<dbReference type="PROSITE" id="PS50216">
    <property type="entry name" value="DHHC"/>
    <property type="match status" value="1"/>
</dbReference>
<dbReference type="Proteomes" id="UP000614601">
    <property type="component" value="Unassembled WGS sequence"/>
</dbReference>
<evidence type="ECO:0000256" key="7">
    <source>
        <dbReference type="RuleBase" id="RU079119"/>
    </source>
</evidence>
<keyword evidence="5 7" id="KW-0472">Membrane</keyword>
<name>A0A811LSV5_9BILA</name>
<dbReference type="InterPro" id="IPR001594">
    <property type="entry name" value="Palmitoyltrfase_DHHC"/>
</dbReference>
<evidence type="ECO:0000256" key="1">
    <source>
        <dbReference type="ARBA" id="ARBA00004141"/>
    </source>
</evidence>
<evidence type="ECO:0000313" key="10">
    <source>
        <dbReference type="Proteomes" id="UP000614601"/>
    </source>
</evidence>
<evidence type="ECO:0000259" key="8">
    <source>
        <dbReference type="Pfam" id="PF01529"/>
    </source>
</evidence>
<dbReference type="Pfam" id="PF01529">
    <property type="entry name" value="DHHC"/>
    <property type="match status" value="1"/>
</dbReference>
<feature type="transmembrane region" description="Helical" evidence="7">
    <location>
        <begin position="150"/>
        <end position="170"/>
    </location>
</feature>
<comment type="caution">
    <text evidence="9">The sequence shown here is derived from an EMBL/GenBank/DDBJ whole genome shotgun (WGS) entry which is preliminary data.</text>
</comment>
<keyword evidence="6 7" id="KW-0012">Acyltransferase</keyword>
<dbReference type="OrthoDB" id="302728at2759"/>
<feature type="transmembrane region" description="Helical" evidence="7">
    <location>
        <begin position="203"/>
        <end position="234"/>
    </location>
</feature>
<dbReference type="GO" id="GO:0016020">
    <property type="term" value="C:membrane"/>
    <property type="evidence" value="ECO:0007669"/>
    <property type="project" value="UniProtKB-SubCell"/>
</dbReference>
<dbReference type="GO" id="GO:0019706">
    <property type="term" value="F:protein-cysteine S-palmitoyltransferase activity"/>
    <property type="evidence" value="ECO:0007669"/>
    <property type="project" value="UniProtKB-EC"/>
</dbReference>